<comment type="caution">
    <text evidence="1">The sequence shown here is derived from an EMBL/GenBank/DDBJ whole genome shotgun (WGS) entry which is preliminary data.</text>
</comment>
<proteinExistence type="predicted"/>
<evidence type="ECO:0008006" key="3">
    <source>
        <dbReference type="Google" id="ProtNLM"/>
    </source>
</evidence>
<organism evidence="1 2">
    <name type="scientific">Deinococcus malanensis</name>
    <dbReference type="NCBI Taxonomy" id="1706855"/>
    <lineage>
        <taxon>Bacteria</taxon>
        <taxon>Thermotogati</taxon>
        <taxon>Deinococcota</taxon>
        <taxon>Deinococci</taxon>
        <taxon>Deinococcales</taxon>
        <taxon>Deinococcaceae</taxon>
        <taxon>Deinococcus</taxon>
    </lineage>
</organism>
<dbReference type="Pfam" id="PF07849">
    <property type="entry name" value="DUF1641"/>
    <property type="match status" value="1"/>
</dbReference>
<evidence type="ECO:0000313" key="1">
    <source>
        <dbReference type="EMBL" id="GGK18168.1"/>
    </source>
</evidence>
<dbReference type="PANTHER" id="PTHR38433:SF1">
    <property type="entry name" value="DUF1641 DOMAIN-CONTAINING PROTEIN"/>
    <property type="match status" value="1"/>
</dbReference>
<reference evidence="2" key="1">
    <citation type="journal article" date="2019" name="Int. J. Syst. Evol. Microbiol.">
        <title>The Global Catalogue of Microorganisms (GCM) 10K type strain sequencing project: providing services to taxonomists for standard genome sequencing and annotation.</title>
        <authorList>
            <consortium name="The Broad Institute Genomics Platform"/>
            <consortium name="The Broad Institute Genome Sequencing Center for Infectious Disease"/>
            <person name="Wu L."/>
            <person name="Ma J."/>
        </authorList>
    </citation>
    <scope>NUCLEOTIDE SEQUENCE [LARGE SCALE GENOMIC DNA]</scope>
    <source>
        <strain evidence="2">JCM 30331</strain>
    </source>
</reference>
<keyword evidence="2" id="KW-1185">Reference proteome</keyword>
<dbReference type="InterPro" id="IPR012440">
    <property type="entry name" value="DUF1641"/>
</dbReference>
<gene>
    <name evidence="1" type="ORF">GCM10008955_09470</name>
</gene>
<dbReference type="Proteomes" id="UP000647587">
    <property type="component" value="Unassembled WGS sequence"/>
</dbReference>
<dbReference type="PANTHER" id="PTHR38433">
    <property type="match status" value="1"/>
</dbReference>
<accession>A0ABQ2ER98</accession>
<sequence length="166" mass="17469">MARPVEFDPRVLLPTPHDRVAASTAESADALAEALELLRELHEHKILHTLLRVVQGGQGLSVHALEVLNEPGSVRAVRNMLELVKVLGSVEPEALTSVTGALSDGLKEGARRVQAGERAGLGELLSLARDPDVGLALGALVGVLRGFGKSLRERSAEGSPPHGPHS</sequence>
<dbReference type="EMBL" id="BMPP01000003">
    <property type="protein sequence ID" value="GGK18168.1"/>
    <property type="molecule type" value="Genomic_DNA"/>
</dbReference>
<evidence type="ECO:0000313" key="2">
    <source>
        <dbReference type="Proteomes" id="UP000647587"/>
    </source>
</evidence>
<dbReference type="RefSeq" id="WP_189005055.1">
    <property type="nucleotide sequence ID" value="NZ_BMPP01000003.1"/>
</dbReference>
<name>A0ABQ2ER98_9DEIO</name>
<protein>
    <recommendedName>
        <fullName evidence="3">DUF1641 domain-containing protein</fullName>
    </recommendedName>
</protein>